<dbReference type="InterPro" id="IPR045569">
    <property type="entry name" value="Metalloprtase-TldD/E_C"/>
</dbReference>
<dbReference type="STRING" id="660470.Theba_0042"/>
<evidence type="ECO:0000259" key="6">
    <source>
        <dbReference type="Pfam" id="PF19289"/>
    </source>
</evidence>
<dbReference type="SUPFAM" id="SSF111283">
    <property type="entry name" value="Putative modulator of DNA gyrase, PmbA/TldD"/>
    <property type="match status" value="1"/>
</dbReference>
<reference evidence="7 8" key="1">
    <citation type="journal article" date="2012" name="Genome Biol. Evol.">
        <title>Genome Sequence of the Mesophilic Thermotogales Bacterium Mesotoga prima MesG1.Ag.4.2 Reveals the Largest Thermotogales Genome To Date.</title>
        <authorList>
            <person name="Zhaxybayeva O."/>
            <person name="Swithers K.S."/>
            <person name="Foght J."/>
            <person name="Green A.G."/>
            <person name="Bruce D."/>
            <person name="Detter C."/>
            <person name="Han S."/>
            <person name="Teshima H."/>
            <person name="Han J."/>
            <person name="Woyke T."/>
            <person name="Pitluck S."/>
            <person name="Nolan M."/>
            <person name="Ivanova N."/>
            <person name="Pati A."/>
            <person name="Land M.L."/>
            <person name="Dlutek M."/>
            <person name="Doolittle W.F."/>
            <person name="Noll K.M."/>
            <person name="Nesbo C.L."/>
        </authorList>
    </citation>
    <scope>NUCLEOTIDE SEQUENCE [LARGE SCALE GENOMIC DNA]</scope>
    <source>
        <strain evidence="8">mesG1.Ag.4.2</strain>
    </source>
</reference>
<dbReference type="GO" id="GO:0005829">
    <property type="term" value="C:cytosol"/>
    <property type="evidence" value="ECO:0007669"/>
    <property type="project" value="TreeGrafter"/>
</dbReference>
<dbReference type="AlphaFoldDB" id="I2F1J2"/>
<dbReference type="KEGG" id="mpg:Theba_0042"/>
<gene>
    <name evidence="7" type="ORF">Theba_0042</name>
</gene>
<evidence type="ECO:0000313" key="7">
    <source>
        <dbReference type="EMBL" id="AFK05795.1"/>
    </source>
</evidence>
<dbReference type="Gene3D" id="3.30.2290.10">
    <property type="entry name" value="PmbA/TldD superfamily"/>
    <property type="match status" value="1"/>
</dbReference>
<evidence type="ECO:0000259" key="5">
    <source>
        <dbReference type="Pfam" id="PF01523"/>
    </source>
</evidence>
<keyword evidence="2 7" id="KW-0645">Protease</keyword>
<dbReference type="eggNOG" id="COG0312">
    <property type="taxonomic scope" value="Bacteria"/>
</dbReference>
<feature type="domain" description="Metalloprotease TldD/E N-terminal" evidence="5">
    <location>
        <begin position="11"/>
        <end position="75"/>
    </location>
</feature>
<dbReference type="GO" id="GO:0008237">
    <property type="term" value="F:metallopeptidase activity"/>
    <property type="evidence" value="ECO:0007669"/>
    <property type="project" value="UniProtKB-KW"/>
</dbReference>
<evidence type="ECO:0000256" key="4">
    <source>
        <dbReference type="ARBA" id="ARBA00023049"/>
    </source>
</evidence>
<evidence type="ECO:0000256" key="1">
    <source>
        <dbReference type="ARBA" id="ARBA00005836"/>
    </source>
</evidence>
<dbReference type="PANTHER" id="PTHR30624:SF0">
    <property type="entry name" value="METALLOPROTEASE SLR0863"/>
    <property type="match status" value="1"/>
</dbReference>
<dbReference type="InterPro" id="IPR051463">
    <property type="entry name" value="Peptidase_U62_metallo"/>
</dbReference>
<dbReference type="GO" id="GO:0006508">
    <property type="term" value="P:proteolysis"/>
    <property type="evidence" value="ECO:0007669"/>
    <property type="project" value="UniProtKB-KW"/>
</dbReference>
<sequence length="446" mass="50128">MYSFPDLLYSDVRIEDVSKSDIVVTLGRTDNMKEQRYSAAFIRVFDGERWYFSATTDLDSVQDELDRLASLAKKNRSIEEHGVVRKLQANKGSYLRFDGDLNVFKASLNEKYDILSSYFPHVEKSELVKFWRGQYIDQRVGKRFFSSKGANLEFDYQRVGFRLLFQMAKDEEQFMERYDLAGNELDSIKGLHEEVRKTVETSEDFIRNARPVVSGSYPVILSPEAAGVFAHESFGHKSEADFMIGDRTMMEEWKMGRRVGSEILSIVDDGNKPGVGNVIFDDEGTKAEETYLVREGLLSGRLHSAETAAALGEELTGNARAVNFEYEPIVRMTTTFISPGELSFDELLSGIKEGVYVDSLNHGSGMSTFTLAPCRAYMVRNGKIAEPVKISVVTGSVFQTLNEIEGLTEEFKLLSFALGGCGKMEQYPLPVGFGGPYVRVRSLSVH</sequence>
<evidence type="ECO:0000313" key="8">
    <source>
        <dbReference type="Proteomes" id="UP000002881"/>
    </source>
</evidence>
<keyword evidence="3" id="KW-0378">Hydrolase</keyword>
<dbReference type="GeneID" id="87105914"/>
<comment type="similarity">
    <text evidence="1">Belongs to the peptidase U62 family.</text>
</comment>
<keyword evidence="4" id="KW-0482">Metalloprotease</keyword>
<dbReference type="Pfam" id="PF01523">
    <property type="entry name" value="PmbA_TldD_1st"/>
    <property type="match status" value="1"/>
</dbReference>
<accession>I2F1J2</accession>
<dbReference type="RefSeq" id="WP_014729970.1">
    <property type="nucleotide sequence ID" value="NC_017934.1"/>
</dbReference>
<dbReference type="Proteomes" id="UP000002881">
    <property type="component" value="Chromosome"/>
</dbReference>
<keyword evidence="8" id="KW-1185">Reference proteome</keyword>
<organism evidence="7 8">
    <name type="scientific">Mesotoga prima MesG1.Ag.4.2</name>
    <dbReference type="NCBI Taxonomy" id="660470"/>
    <lineage>
        <taxon>Bacteria</taxon>
        <taxon>Thermotogati</taxon>
        <taxon>Thermotogota</taxon>
        <taxon>Thermotogae</taxon>
        <taxon>Kosmotogales</taxon>
        <taxon>Kosmotogaceae</taxon>
        <taxon>Mesotoga</taxon>
    </lineage>
</organism>
<evidence type="ECO:0000256" key="2">
    <source>
        <dbReference type="ARBA" id="ARBA00022670"/>
    </source>
</evidence>
<feature type="domain" description="Metalloprotease TldD/E C-terminal" evidence="6">
    <location>
        <begin position="214"/>
        <end position="445"/>
    </location>
</feature>
<evidence type="ECO:0000256" key="3">
    <source>
        <dbReference type="ARBA" id="ARBA00022801"/>
    </source>
</evidence>
<proteinExistence type="inferred from homology"/>
<dbReference type="InterPro" id="IPR035068">
    <property type="entry name" value="TldD/PmbA_N"/>
</dbReference>
<dbReference type="PANTHER" id="PTHR30624">
    <property type="entry name" value="UNCHARACTERIZED PROTEIN TLDD AND PMBA"/>
    <property type="match status" value="1"/>
</dbReference>
<protein>
    <submittedName>
        <fullName evidence="7">Putative Zn-dependent protease-like protein</fullName>
    </submittedName>
</protein>
<dbReference type="HOGENOM" id="CLU_026425_1_2_0"/>
<dbReference type="Pfam" id="PF19289">
    <property type="entry name" value="PmbA_TldD_3rd"/>
    <property type="match status" value="1"/>
</dbReference>
<name>I2F1J2_9BACT</name>
<dbReference type="InterPro" id="IPR036059">
    <property type="entry name" value="TldD/PmbA_sf"/>
</dbReference>
<dbReference type="EMBL" id="CP003532">
    <property type="protein sequence ID" value="AFK05795.1"/>
    <property type="molecule type" value="Genomic_DNA"/>
</dbReference>
<dbReference type="InterPro" id="IPR002510">
    <property type="entry name" value="Metalloprtase-TldD/E_N"/>
</dbReference>